<keyword evidence="3" id="KW-1185">Reference proteome</keyword>
<sequence length="137" mass="14803">MKRWLLSWLIVMIVFAVVDIAWITMVVLPMYEDELGSAMSESLDPVAALAFYTIFTAGITHYGVAPGSDRGMGGRAVRGGLYGFFTYSTYALTLKVILDTSWALALSDIAWGAVVCALTAAITSLILRNLPSTTEAE</sequence>
<feature type="transmembrane region" description="Helical" evidence="1">
    <location>
        <begin position="46"/>
        <end position="64"/>
    </location>
</feature>
<keyword evidence="1" id="KW-1133">Transmembrane helix</keyword>
<dbReference type="RefSeq" id="WP_187996295.1">
    <property type="nucleotide sequence ID" value="NZ_JACEXG010000002.1"/>
</dbReference>
<accession>A0ABS2THY8</accession>
<evidence type="ECO:0000313" key="2">
    <source>
        <dbReference type="EMBL" id="MBM9432914.1"/>
    </source>
</evidence>
<feature type="transmembrane region" description="Helical" evidence="1">
    <location>
        <begin position="109"/>
        <end position="127"/>
    </location>
</feature>
<reference evidence="3" key="1">
    <citation type="submission" date="2021-02" db="EMBL/GenBank/DDBJ databases">
        <title>Leucobacter sp. CX169.</title>
        <authorList>
            <person name="Cheng Y."/>
        </authorList>
    </citation>
    <scope>NUCLEOTIDE SEQUENCE [LARGE SCALE GENOMIC DNA]</scope>
    <source>
        <strain evidence="3">JY899</strain>
    </source>
</reference>
<keyword evidence="1" id="KW-0812">Transmembrane</keyword>
<gene>
    <name evidence="2" type="ORF">JVW63_04270</name>
</gene>
<feature type="transmembrane region" description="Helical" evidence="1">
    <location>
        <begin position="76"/>
        <end position="97"/>
    </location>
</feature>
<evidence type="ECO:0000313" key="3">
    <source>
        <dbReference type="Proteomes" id="UP000705983"/>
    </source>
</evidence>
<name>A0ABS2THY8_9ACTO</name>
<dbReference type="InterPro" id="IPR018687">
    <property type="entry name" value="DUF2177_membr"/>
</dbReference>
<dbReference type="Proteomes" id="UP000705983">
    <property type="component" value="Unassembled WGS sequence"/>
</dbReference>
<proteinExistence type="predicted"/>
<evidence type="ECO:0000256" key="1">
    <source>
        <dbReference type="SAM" id="Phobius"/>
    </source>
</evidence>
<dbReference type="Pfam" id="PF09945">
    <property type="entry name" value="DUF2177"/>
    <property type="match status" value="1"/>
</dbReference>
<feature type="transmembrane region" description="Helical" evidence="1">
    <location>
        <begin position="7"/>
        <end position="31"/>
    </location>
</feature>
<organism evidence="2 3">
    <name type="scientific">Flaviflexus equikiangi</name>
    <dbReference type="NCBI Taxonomy" id="2758573"/>
    <lineage>
        <taxon>Bacteria</taxon>
        <taxon>Bacillati</taxon>
        <taxon>Actinomycetota</taxon>
        <taxon>Actinomycetes</taxon>
        <taxon>Actinomycetales</taxon>
        <taxon>Actinomycetaceae</taxon>
        <taxon>Flaviflexus</taxon>
    </lineage>
</organism>
<dbReference type="EMBL" id="JAFFJS010000002">
    <property type="protein sequence ID" value="MBM9432914.1"/>
    <property type="molecule type" value="Genomic_DNA"/>
</dbReference>
<keyword evidence="1" id="KW-0472">Membrane</keyword>
<protein>
    <submittedName>
        <fullName evidence="2">DUF2177 family protein</fullName>
    </submittedName>
</protein>
<comment type="caution">
    <text evidence="2">The sequence shown here is derived from an EMBL/GenBank/DDBJ whole genome shotgun (WGS) entry which is preliminary data.</text>
</comment>